<evidence type="ECO:0000256" key="1">
    <source>
        <dbReference type="ARBA" id="ARBA00004123"/>
    </source>
</evidence>
<evidence type="ECO:0000256" key="4">
    <source>
        <dbReference type="ARBA" id="ARBA00022801"/>
    </source>
</evidence>
<dbReference type="EMBL" id="CAUYUE010000002">
    <property type="protein sequence ID" value="CAK0741719.1"/>
    <property type="molecule type" value="Genomic_DNA"/>
</dbReference>
<protein>
    <submittedName>
        <fullName evidence="12">Uncharacterized protein</fullName>
    </submittedName>
</protein>
<keyword evidence="6" id="KW-0067">ATP-binding</keyword>
<accession>A0AAV1HUK3</accession>
<keyword evidence="3" id="KW-0547">Nucleotide-binding</keyword>
<feature type="region of interest" description="Disordered" evidence="9">
    <location>
        <begin position="1"/>
        <end position="25"/>
    </location>
</feature>
<evidence type="ECO:0000313" key="12">
    <source>
        <dbReference type="EMBL" id="CAK0741719.1"/>
    </source>
</evidence>
<evidence type="ECO:0000256" key="3">
    <source>
        <dbReference type="ARBA" id="ARBA00022741"/>
    </source>
</evidence>
<dbReference type="Proteomes" id="UP001314263">
    <property type="component" value="Unassembled WGS sequence"/>
</dbReference>
<feature type="domain" description="Helicase C-terminal" evidence="11">
    <location>
        <begin position="560"/>
        <end position="716"/>
    </location>
</feature>
<dbReference type="GO" id="GO:0005524">
    <property type="term" value="F:ATP binding"/>
    <property type="evidence" value="ECO:0007669"/>
    <property type="project" value="UniProtKB-KW"/>
</dbReference>
<dbReference type="CDD" id="cd18793">
    <property type="entry name" value="SF2_C_SNF"/>
    <property type="match status" value="1"/>
</dbReference>
<dbReference type="AlphaFoldDB" id="A0AAV1HUK3"/>
<dbReference type="GO" id="GO:0005634">
    <property type="term" value="C:nucleus"/>
    <property type="evidence" value="ECO:0007669"/>
    <property type="project" value="UniProtKB-SubCell"/>
</dbReference>
<comment type="similarity">
    <text evidence="2">Belongs to the SNF2/RAD54 helicase family.</text>
</comment>
<dbReference type="PROSITE" id="PS51194">
    <property type="entry name" value="HELICASE_CTER"/>
    <property type="match status" value="1"/>
</dbReference>
<dbReference type="PANTHER" id="PTHR10799">
    <property type="entry name" value="SNF2/RAD54 HELICASE FAMILY"/>
    <property type="match status" value="1"/>
</dbReference>
<evidence type="ECO:0000256" key="9">
    <source>
        <dbReference type="SAM" id="MobiDB-lite"/>
    </source>
</evidence>
<dbReference type="SMART" id="SM00487">
    <property type="entry name" value="DEXDc"/>
    <property type="match status" value="1"/>
</dbReference>
<keyword evidence="8" id="KW-0539">Nucleus</keyword>
<comment type="subcellular location">
    <subcellularLocation>
        <location evidence="1">Nucleus</location>
    </subcellularLocation>
</comment>
<comment type="caution">
    <text evidence="12">The sequence shown here is derived from an EMBL/GenBank/DDBJ whole genome shotgun (WGS) entry which is preliminary data.</text>
</comment>
<sequence length="793" mass="89018">MPGPISLKPAAHSRTRRRRQETEDIWPRIVACTDDQQNGWQTNQYLWAREQHLGTVWEQMNAAKSRRAGKKKAAEPTKSASVETEDDRASSAMSSQTGDGNGAPLTESEAGQMMAPDDLAKEEEDLRNQREHGAKMALKENATPQEATLDSERYEELDKLLNRTGMYTQFLAEQLQAMDEQMSADPEAAIGQKRKAGKQGARTRKKGVATKTTEGSKQVQQELVPLIKGDLRPYQLKGIKWLVSLYNNGLNGILADQMGLGKTVQTIGLFAHLRSMNIHGPFMVIGPLSTLANWVGEVQRWCPDMPVLLYHGTQAERQALRARRMAQGSVGSKTFPVVVTSYEIIIADSKHLARYTWKYVVVDEGHRLKNFNCKLLRELRTIPTNNKLLLSGTPLQNNLSELWSLLNFLLPDVFQSLSDFEGWFDFAAGMAEEAGDQKIEALEQRNKVVSKLHKLLKPFLLRRIKSDVEDSLPAKQEILLYADMTKEQKKINEQLCDRSFIEAIKQAEEGRKAPLGTLNNMLMQMRNNCNHPDLITSKFDNSPTYPPAEELVKQCGKLQLLDRLLTALKAKGHKILIFSQMTKMLDLLDTYLEQLGHTTARIDGSVKWEDRQAAIKGFNEGSDIFCFLLSTRAGGLGINLTAADTVIIYDSDWNPHQDLQAMDRCHRIGQHKPVLVLRLATAHSVEGRMLKRARSKLALERLVIKKGAFLHQQDEASNKTSMKGEELVEILKGEVDHKEKDVAQSGVISEQMLKQLLDRTHMVKHVKAPYPDIGMGYELVQANDGSGLLSGVE</sequence>
<evidence type="ECO:0000256" key="8">
    <source>
        <dbReference type="ARBA" id="ARBA00023242"/>
    </source>
</evidence>
<feature type="compositionally biased region" description="Basic residues" evidence="9">
    <location>
        <begin position="192"/>
        <end position="208"/>
    </location>
</feature>
<evidence type="ECO:0000313" key="13">
    <source>
        <dbReference type="Proteomes" id="UP001314263"/>
    </source>
</evidence>
<dbReference type="PROSITE" id="PS51192">
    <property type="entry name" value="HELICASE_ATP_BIND_1"/>
    <property type="match status" value="1"/>
</dbReference>
<dbReference type="SMART" id="SM00490">
    <property type="entry name" value="HELICc"/>
    <property type="match status" value="1"/>
</dbReference>
<evidence type="ECO:0000259" key="11">
    <source>
        <dbReference type="PROSITE" id="PS51194"/>
    </source>
</evidence>
<evidence type="ECO:0000256" key="2">
    <source>
        <dbReference type="ARBA" id="ARBA00007025"/>
    </source>
</evidence>
<gene>
    <name evidence="12" type="ORF">CVIRNUC_001346</name>
</gene>
<dbReference type="Gene3D" id="3.40.50.300">
    <property type="entry name" value="P-loop containing nucleotide triphosphate hydrolases"/>
    <property type="match status" value="1"/>
</dbReference>
<keyword evidence="4" id="KW-0378">Hydrolase</keyword>
<dbReference type="SUPFAM" id="SSF52540">
    <property type="entry name" value="P-loop containing nucleoside triphosphate hydrolases"/>
    <property type="match status" value="2"/>
</dbReference>
<reference evidence="12 13" key="1">
    <citation type="submission" date="2023-10" db="EMBL/GenBank/DDBJ databases">
        <authorList>
            <person name="Maclean D."/>
            <person name="Macfadyen A."/>
        </authorList>
    </citation>
    <scope>NUCLEOTIDE SEQUENCE [LARGE SCALE GENOMIC DNA]</scope>
</reference>
<dbReference type="Pfam" id="PF00271">
    <property type="entry name" value="Helicase_C"/>
    <property type="match status" value="1"/>
</dbReference>
<feature type="region of interest" description="Disordered" evidence="9">
    <location>
        <begin position="60"/>
        <end position="111"/>
    </location>
</feature>
<dbReference type="InterPro" id="IPR038718">
    <property type="entry name" value="SNF2-like_sf"/>
</dbReference>
<dbReference type="Pfam" id="PF00176">
    <property type="entry name" value="SNF2-rel_dom"/>
    <property type="match status" value="1"/>
</dbReference>
<keyword evidence="13" id="KW-1185">Reference proteome</keyword>
<keyword evidence="5" id="KW-0347">Helicase</keyword>
<proteinExistence type="inferred from homology"/>
<feature type="domain" description="Helicase ATP-binding" evidence="10">
    <location>
        <begin position="243"/>
        <end position="412"/>
    </location>
</feature>
<dbReference type="InterPro" id="IPR049730">
    <property type="entry name" value="SNF2/RAD54-like_C"/>
</dbReference>
<dbReference type="Gene3D" id="3.40.50.10810">
    <property type="entry name" value="Tandem AAA-ATPase domain"/>
    <property type="match status" value="1"/>
</dbReference>
<dbReference type="InterPro" id="IPR000330">
    <property type="entry name" value="SNF2_N"/>
</dbReference>
<evidence type="ECO:0000256" key="5">
    <source>
        <dbReference type="ARBA" id="ARBA00022806"/>
    </source>
</evidence>
<dbReference type="GO" id="GO:0016787">
    <property type="term" value="F:hydrolase activity"/>
    <property type="evidence" value="ECO:0007669"/>
    <property type="project" value="UniProtKB-KW"/>
</dbReference>
<name>A0AAV1HUK3_9CHLO</name>
<dbReference type="InterPro" id="IPR001650">
    <property type="entry name" value="Helicase_C-like"/>
</dbReference>
<evidence type="ECO:0000256" key="7">
    <source>
        <dbReference type="ARBA" id="ARBA00023054"/>
    </source>
</evidence>
<dbReference type="InterPro" id="IPR014001">
    <property type="entry name" value="Helicase_ATP-bd"/>
</dbReference>
<dbReference type="GO" id="GO:0004386">
    <property type="term" value="F:helicase activity"/>
    <property type="evidence" value="ECO:0007669"/>
    <property type="project" value="UniProtKB-KW"/>
</dbReference>
<keyword evidence="7" id="KW-0175">Coiled coil</keyword>
<evidence type="ECO:0000256" key="6">
    <source>
        <dbReference type="ARBA" id="ARBA00022840"/>
    </source>
</evidence>
<feature type="region of interest" description="Disordered" evidence="9">
    <location>
        <begin position="185"/>
        <end position="214"/>
    </location>
</feature>
<dbReference type="InterPro" id="IPR027417">
    <property type="entry name" value="P-loop_NTPase"/>
</dbReference>
<organism evidence="12 13">
    <name type="scientific">Coccomyxa viridis</name>
    <dbReference type="NCBI Taxonomy" id="1274662"/>
    <lineage>
        <taxon>Eukaryota</taxon>
        <taxon>Viridiplantae</taxon>
        <taxon>Chlorophyta</taxon>
        <taxon>core chlorophytes</taxon>
        <taxon>Trebouxiophyceae</taxon>
        <taxon>Trebouxiophyceae incertae sedis</taxon>
        <taxon>Coccomyxaceae</taxon>
        <taxon>Coccomyxa</taxon>
    </lineage>
</organism>
<dbReference type="FunFam" id="3.40.50.10810:FF:000015">
    <property type="entry name" value="lymphoid-specific helicase isoform X1"/>
    <property type="match status" value="1"/>
</dbReference>
<evidence type="ECO:0000259" key="10">
    <source>
        <dbReference type="PROSITE" id="PS51192"/>
    </source>
</evidence>